<evidence type="ECO:0000256" key="1">
    <source>
        <dbReference type="SAM" id="Phobius"/>
    </source>
</evidence>
<dbReference type="EMBL" id="CAJVPL010001400">
    <property type="protein sequence ID" value="CAG8569406.1"/>
    <property type="molecule type" value="Genomic_DNA"/>
</dbReference>
<gene>
    <name evidence="2" type="ORF">AGERDE_LOCUS7562</name>
</gene>
<keyword evidence="1" id="KW-0812">Transmembrane</keyword>
<keyword evidence="1" id="KW-0472">Membrane</keyword>
<evidence type="ECO:0000313" key="2">
    <source>
        <dbReference type="EMBL" id="CAG8569406.1"/>
    </source>
</evidence>
<name>A0A9N9G0U2_9GLOM</name>
<accession>A0A9N9G0U2</accession>
<dbReference type="OrthoDB" id="10376175at2759"/>
<organism evidence="2 3">
    <name type="scientific">Ambispora gerdemannii</name>
    <dbReference type="NCBI Taxonomy" id="144530"/>
    <lineage>
        <taxon>Eukaryota</taxon>
        <taxon>Fungi</taxon>
        <taxon>Fungi incertae sedis</taxon>
        <taxon>Mucoromycota</taxon>
        <taxon>Glomeromycotina</taxon>
        <taxon>Glomeromycetes</taxon>
        <taxon>Archaeosporales</taxon>
        <taxon>Ambisporaceae</taxon>
        <taxon>Ambispora</taxon>
    </lineage>
</organism>
<feature type="transmembrane region" description="Helical" evidence="1">
    <location>
        <begin position="117"/>
        <end position="137"/>
    </location>
</feature>
<comment type="caution">
    <text evidence="2">The sequence shown here is derived from an EMBL/GenBank/DDBJ whole genome shotgun (WGS) entry which is preliminary data.</text>
</comment>
<dbReference type="AlphaFoldDB" id="A0A9N9G0U2"/>
<keyword evidence="3" id="KW-1185">Reference proteome</keyword>
<sequence>MKCSRISLTNNTDELNGSAFDYYDSFSEKVSFLKTRIGMLDSVAETHRARYSRYNYLFVLIITPAFILALVAPPLWLSSSKETSQTEITAIESTNEPNDDYNYCFNPFTCVMSLKSLALWTITFILLVGLMLSWTIVQGEKKLREAVKIALQAFNQLDNRRQINWQLLESCKHLEIQENPPPELQEIIILESGRVFAETLVIGIEKLSGDASSQQPLANNNNSSVTNAFAELANNNNSLTTDASTEKVLGNVV</sequence>
<evidence type="ECO:0000313" key="3">
    <source>
        <dbReference type="Proteomes" id="UP000789831"/>
    </source>
</evidence>
<reference evidence="2" key="1">
    <citation type="submission" date="2021-06" db="EMBL/GenBank/DDBJ databases">
        <authorList>
            <person name="Kallberg Y."/>
            <person name="Tangrot J."/>
            <person name="Rosling A."/>
        </authorList>
    </citation>
    <scope>NUCLEOTIDE SEQUENCE</scope>
    <source>
        <strain evidence="2">MT106</strain>
    </source>
</reference>
<feature type="transmembrane region" description="Helical" evidence="1">
    <location>
        <begin position="56"/>
        <end position="76"/>
    </location>
</feature>
<proteinExistence type="predicted"/>
<protein>
    <submittedName>
        <fullName evidence="2">5535_t:CDS:1</fullName>
    </submittedName>
</protein>
<keyword evidence="1" id="KW-1133">Transmembrane helix</keyword>
<dbReference type="Proteomes" id="UP000789831">
    <property type="component" value="Unassembled WGS sequence"/>
</dbReference>